<proteinExistence type="predicted"/>
<name>A0A1A9LCT3_9FLAO</name>
<evidence type="ECO:0000313" key="1">
    <source>
        <dbReference type="EMBL" id="OAD90784.1"/>
    </source>
</evidence>
<dbReference type="AlphaFoldDB" id="A0A1A9LCT3"/>
<dbReference type="STRING" id="1385699.A7A78_13810"/>
<dbReference type="Proteomes" id="UP000077552">
    <property type="component" value="Unassembled WGS sequence"/>
</dbReference>
<dbReference type="OrthoDB" id="1436230at2"/>
<accession>A0A1A9LCT3</accession>
<gene>
    <name evidence="1" type="ORF">A7A78_13810</name>
</gene>
<reference evidence="1 2" key="1">
    <citation type="submission" date="2016-05" db="EMBL/GenBank/DDBJ databases">
        <title>Genome sequencing of Vitellibacter soesokkakensis RSSK-12.</title>
        <authorList>
            <person name="Thevarajoo S."/>
            <person name="Selvaratnam C."/>
            <person name="Goh K.M."/>
            <person name="Chan K.-G."/>
            <person name="Chong C.S."/>
        </authorList>
    </citation>
    <scope>NUCLEOTIDE SEQUENCE [LARGE SCALE GENOMIC DNA]</scope>
    <source>
        <strain evidence="1 2">RSSK-12</strain>
    </source>
</reference>
<comment type="caution">
    <text evidence="1">The sequence shown here is derived from an EMBL/GenBank/DDBJ whole genome shotgun (WGS) entry which is preliminary data.</text>
</comment>
<organism evidence="1 2">
    <name type="scientific">Aequorivita soesokkakensis</name>
    <dbReference type="NCBI Taxonomy" id="1385699"/>
    <lineage>
        <taxon>Bacteria</taxon>
        <taxon>Pseudomonadati</taxon>
        <taxon>Bacteroidota</taxon>
        <taxon>Flavobacteriia</taxon>
        <taxon>Flavobacteriales</taxon>
        <taxon>Flavobacteriaceae</taxon>
        <taxon>Aequorivita</taxon>
    </lineage>
</organism>
<dbReference type="EMBL" id="LXIE01000031">
    <property type="protein sequence ID" value="OAD90784.1"/>
    <property type="molecule type" value="Genomic_DNA"/>
</dbReference>
<sequence>MKKTLLTILTLVGFVTYGQENKLVRIDEEVTLIESNSTLTKTEFDLVKLTGISTDGGGVLKIWKNKNQIFKIVEEAGLSYGRIRTTIYLQNGFPIKIIETEENFGYKNGKLNYNEIKEVFKATIYIFDWETDDNEIKRIGKRVMSEGNCSNFDYEPILERAEKALSK</sequence>
<evidence type="ECO:0000313" key="2">
    <source>
        <dbReference type="Proteomes" id="UP000077552"/>
    </source>
</evidence>
<dbReference type="RefSeq" id="WP_068762413.1">
    <property type="nucleotide sequence ID" value="NZ_LXIE01000031.1"/>
</dbReference>
<keyword evidence="2" id="KW-1185">Reference proteome</keyword>
<protein>
    <submittedName>
        <fullName evidence="1">Uncharacterized protein</fullName>
    </submittedName>
</protein>